<keyword evidence="2" id="KW-1185">Reference proteome</keyword>
<accession>A0ABD0L0H5</accession>
<dbReference type="AlphaFoldDB" id="A0ABD0L0H5"/>
<evidence type="ECO:0000313" key="1">
    <source>
        <dbReference type="EMBL" id="KAK7492870.1"/>
    </source>
</evidence>
<dbReference type="EMBL" id="JACVVK020000098">
    <property type="protein sequence ID" value="KAK7492870.1"/>
    <property type="molecule type" value="Genomic_DNA"/>
</dbReference>
<comment type="caution">
    <text evidence="1">The sequence shown here is derived from an EMBL/GenBank/DDBJ whole genome shotgun (WGS) entry which is preliminary data.</text>
</comment>
<organism evidence="1 2">
    <name type="scientific">Batillaria attramentaria</name>
    <dbReference type="NCBI Taxonomy" id="370345"/>
    <lineage>
        <taxon>Eukaryota</taxon>
        <taxon>Metazoa</taxon>
        <taxon>Spiralia</taxon>
        <taxon>Lophotrochozoa</taxon>
        <taxon>Mollusca</taxon>
        <taxon>Gastropoda</taxon>
        <taxon>Caenogastropoda</taxon>
        <taxon>Sorbeoconcha</taxon>
        <taxon>Cerithioidea</taxon>
        <taxon>Batillariidae</taxon>
        <taxon>Batillaria</taxon>
    </lineage>
</organism>
<gene>
    <name evidence="1" type="ORF">BaRGS_00015817</name>
</gene>
<reference evidence="1 2" key="1">
    <citation type="journal article" date="2023" name="Sci. Data">
        <title>Genome assembly of the Korean intertidal mud-creeper Batillaria attramentaria.</title>
        <authorList>
            <person name="Patra A.K."/>
            <person name="Ho P.T."/>
            <person name="Jun S."/>
            <person name="Lee S.J."/>
            <person name="Kim Y."/>
            <person name="Won Y.J."/>
        </authorList>
    </citation>
    <scope>NUCLEOTIDE SEQUENCE [LARGE SCALE GENOMIC DNA]</scope>
    <source>
        <strain evidence="1">Wonlab-2016</strain>
    </source>
</reference>
<protein>
    <submittedName>
        <fullName evidence="1">Uncharacterized protein</fullName>
    </submittedName>
</protein>
<name>A0ABD0L0H5_9CAEN</name>
<proteinExistence type="predicted"/>
<evidence type="ECO:0000313" key="2">
    <source>
        <dbReference type="Proteomes" id="UP001519460"/>
    </source>
</evidence>
<dbReference type="Proteomes" id="UP001519460">
    <property type="component" value="Unassembled WGS sequence"/>
</dbReference>
<sequence length="68" mass="7596">MYGQRKLATETRCEVSGYMSAETTRFDLTNLPLANGAAERFAGCTDEKTGCIVKSVPGNRTAWEEFWK</sequence>